<dbReference type="Gene3D" id="3.40.30.10">
    <property type="entry name" value="Glutaredoxin"/>
    <property type="match status" value="1"/>
</dbReference>
<sequence length="188" mass="21715">MNKLIRFLPLFLVIALFSFLYKSLSINPKVLPSALINKPFPEFNLPDLLSSTQQDSFINKSDLKGKIILLNVWATWCSNCKYEQPYLMKLAQNPSYFLYGLNYKDDKQAAINWLSQYKNPFIKTIYDKQGSLGLDLGVYGAPETFLIDQSGTIRKRYAGPIDEITWQKEFLNLVNKIKNEQQMIALED</sequence>
<dbReference type="AlphaFoldDB" id="A0A1I1FRT1"/>
<dbReference type="OrthoDB" id="9799347at2"/>
<dbReference type="GO" id="GO:0015036">
    <property type="term" value="F:disulfide oxidoreductase activity"/>
    <property type="evidence" value="ECO:0007669"/>
    <property type="project" value="InterPro"/>
</dbReference>
<dbReference type="InterPro" id="IPR050553">
    <property type="entry name" value="Thioredoxin_ResA/DsbE_sf"/>
</dbReference>
<keyword evidence="4" id="KW-1015">Disulfide bond</keyword>
<dbReference type="GO" id="GO:0005886">
    <property type="term" value="C:plasma membrane"/>
    <property type="evidence" value="ECO:0007669"/>
    <property type="project" value="UniProtKB-SubCell"/>
</dbReference>
<evidence type="ECO:0000313" key="8">
    <source>
        <dbReference type="Proteomes" id="UP000198862"/>
    </source>
</evidence>
<gene>
    <name evidence="7" type="ORF">SAMN02745724_00729</name>
</gene>
<dbReference type="InterPro" id="IPR036249">
    <property type="entry name" value="Thioredoxin-like_sf"/>
</dbReference>
<name>A0A1I1FRT1_9GAMM</name>
<organism evidence="7 8">
    <name type="scientific">Pseudoalteromonas denitrificans DSM 6059</name>
    <dbReference type="NCBI Taxonomy" id="1123010"/>
    <lineage>
        <taxon>Bacteria</taxon>
        <taxon>Pseudomonadati</taxon>
        <taxon>Pseudomonadota</taxon>
        <taxon>Gammaproteobacteria</taxon>
        <taxon>Alteromonadales</taxon>
        <taxon>Pseudoalteromonadaceae</taxon>
        <taxon>Pseudoalteromonas</taxon>
    </lineage>
</organism>
<dbReference type="InterPro" id="IPR013766">
    <property type="entry name" value="Thioredoxin_domain"/>
</dbReference>
<dbReference type="GO" id="GO:0017004">
    <property type="term" value="P:cytochrome complex assembly"/>
    <property type="evidence" value="ECO:0007669"/>
    <property type="project" value="UniProtKB-KW"/>
</dbReference>
<keyword evidence="5" id="KW-0676">Redox-active center</keyword>
<evidence type="ECO:0000256" key="5">
    <source>
        <dbReference type="ARBA" id="ARBA00023284"/>
    </source>
</evidence>
<keyword evidence="8" id="KW-1185">Reference proteome</keyword>
<dbReference type="PANTHER" id="PTHR42852:SF6">
    <property type="entry name" value="THIOL:DISULFIDE INTERCHANGE PROTEIN DSBE"/>
    <property type="match status" value="1"/>
</dbReference>
<feature type="domain" description="Thioredoxin" evidence="6">
    <location>
        <begin position="34"/>
        <end position="179"/>
    </location>
</feature>
<comment type="similarity">
    <text evidence="2">Belongs to the thioredoxin family. DsbE subfamily.</text>
</comment>
<evidence type="ECO:0000256" key="4">
    <source>
        <dbReference type="ARBA" id="ARBA00023157"/>
    </source>
</evidence>
<evidence type="ECO:0000256" key="2">
    <source>
        <dbReference type="ARBA" id="ARBA00007758"/>
    </source>
</evidence>
<dbReference type="STRING" id="1123010.SAMN02745724_00729"/>
<dbReference type="InterPro" id="IPR013740">
    <property type="entry name" value="Redoxin"/>
</dbReference>
<dbReference type="NCBIfam" id="TIGR00385">
    <property type="entry name" value="dsbE"/>
    <property type="match status" value="1"/>
</dbReference>
<reference evidence="7 8" key="1">
    <citation type="submission" date="2016-10" db="EMBL/GenBank/DDBJ databases">
        <authorList>
            <person name="de Groot N.N."/>
        </authorList>
    </citation>
    <scope>NUCLEOTIDE SEQUENCE [LARGE SCALE GENOMIC DNA]</scope>
    <source>
        <strain evidence="7 8">DSM 6059</strain>
    </source>
</reference>
<dbReference type="RefSeq" id="WP_091980030.1">
    <property type="nucleotide sequence ID" value="NZ_FOLO01000003.1"/>
</dbReference>
<dbReference type="InterPro" id="IPR004799">
    <property type="entry name" value="Periplasmic_diS_OxRdtase_DsbE"/>
</dbReference>
<keyword evidence="3" id="KW-0201">Cytochrome c-type biogenesis</keyword>
<protein>
    <submittedName>
        <fullName evidence="7">Cytochrome c biogenesis protein CcmG, thiol:disulfide interchange protein DsbE</fullName>
    </submittedName>
</protein>
<dbReference type="PANTHER" id="PTHR42852">
    <property type="entry name" value="THIOL:DISULFIDE INTERCHANGE PROTEIN DSBE"/>
    <property type="match status" value="1"/>
</dbReference>
<evidence type="ECO:0000256" key="3">
    <source>
        <dbReference type="ARBA" id="ARBA00022748"/>
    </source>
</evidence>
<dbReference type="Pfam" id="PF08534">
    <property type="entry name" value="Redoxin"/>
    <property type="match status" value="1"/>
</dbReference>
<evidence type="ECO:0000313" key="7">
    <source>
        <dbReference type="EMBL" id="SFC01696.1"/>
    </source>
</evidence>
<evidence type="ECO:0000256" key="1">
    <source>
        <dbReference type="ARBA" id="ARBA00004383"/>
    </source>
</evidence>
<comment type="subcellular location">
    <subcellularLocation>
        <location evidence="1">Cell inner membrane</location>
        <topology evidence="1">Single-pass membrane protein</topology>
        <orientation evidence="1">Periplasmic side</orientation>
    </subcellularLocation>
</comment>
<dbReference type="SUPFAM" id="SSF52833">
    <property type="entry name" value="Thioredoxin-like"/>
    <property type="match status" value="1"/>
</dbReference>
<evidence type="ECO:0000259" key="6">
    <source>
        <dbReference type="PROSITE" id="PS51352"/>
    </source>
</evidence>
<dbReference type="CDD" id="cd03010">
    <property type="entry name" value="TlpA_like_DsbE"/>
    <property type="match status" value="1"/>
</dbReference>
<accession>A0A1I1FRT1</accession>
<dbReference type="EMBL" id="FOLO01000003">
    <property type="protein sequence ID" value="SFC01696.1"/>
    <property type="molecule type" value="Genomic_DNA"/>
</dbReference>
<dbReference type="PROSITE" id="PS51352">
    <property type="entry name" value="THIOREDOXIN_2"/>
    <property type="match status" value="1"/>
</dbReference>
<proteinExistence type="inferred from homology"/>
<dbReference type="Proteomes" id="UP000198862">
    <property type="component" value="Unassembled WGS sequence"/>
</dbReference>
<dbReference type="GO" id="GO:0030288">
    <property type="term" value="C:outer membrane-bounded periplasmic space"/>
    <property type="evidence" value="ECO:0007669"/>
    <property type="project" value="InterPro"/>
</dbReference>